<organism evidence="2 3">
    <name type="scientific">Peredibacter starrii</name>
    <dbReference type="NCBI Taxonomy" id="28202"/>
    <lineage>
        <taxon>Bacteria</taxon>
        <taxon>Pseudomonadati</taxon>
        <taxon>Bdellovibrionota</taxon>
        <taxon>Bacteriovoracia</taxon>
        <taxon>Bacteriovoracales</taxon>
        <taxon>Bacteriovoracaceae</taxon>
        <taxon>Peredibacter</taxon>
    </lineage>
</organism>
<accession>A0AAX4HUN6</accession>
<proteinExistence type="predicted"/>
<dbReference type="AlphaFoldDB" id="A0AAX4HUN6"/>
<dbReference type="RefSeq" id="WP_321399363.1">
    <property type="nucleotide sequence ID" value="NZ_CP139487.1"/>
</dbReference>
<keyword evidence="3" id="KW-1185">Reference proteome</keyword>
<evidence type="ECO:0000259" key="1">
    <source>
        <dbReference type="Pfam" id="PF14394"/>
    </source>
</evidence>
<dbReference type="InterPro" id="IPR011873">
    <property type="entry name" value="CHP02147"/>
</dbReference>
<reference evidence="2 3" key="1">
    <citation type="submission" date="2023-11" db="EMBL/GenBank/DDBJ databases">
        <title>Peredibacter starrii A3.12.</title>
        <authorList>
            <person name="Mitchell R.J."/>
        </authorList>
    </citation>
    <scope>NUCLEOTIDE SEQUENCE [LARGE SCALE GENOMIC DNA]</scope>
    <source>
        <strain evidence="2 3">A3.12</strain>
    </source>
</reference>
<dbReference type="KEGG" id="psti:SOO65_08560"/>
<sequence length="281" mass="33028">MMQEDHLPNIAEYLNYREFLQDFYLSKKKVNASYSYRVFVNKGELGSPSHLKMVIDGSRNLTLSTIPKYVKAIGFKKKMETQLFELLVHYNQESDADQKITYFNEIMNLKRKQGLSMLEKHQFDLLAHWFHVAIYVLIDLYDFKDDPEWISERLRKKVTARQVRETLDSLETLKLIEKDDIKGYRQTSGALSTDEDIKSLGAYRYHQDMLELALDSLKNDSLDVREFNGVTMKISKDKLSVLKDKIRAFRKEINELTSNMEGTDQVYQLNIQLFPLTEVKQ</sequence>
<dbReference type="Proteomes" id="UP001324634">
    <property type="component" value="Chromosome"/>
</dbReference>
<feature type="domain" description="DUF4423" evidence="1">
    <location>
        <begin position="114"/>
        <end position="276"/>
    </location>
</feature>
<dbReference type="EMBL" id="CP139487">
    <property type="protein sequence ID" value="WPU66798.1"/>
    <property type="molecule type" value="Genomic_DNA"/>
</dbReference>
<name>A0AAX4HUN6_9BACT</name>
<dbReference type="InterPro" id="IPR025537">
    <property type="entry name" value="DUF4423"/>
</dbReference>
<gene>
    <name evidence="2" type="ORF">SOO65_08560</name>
</gene>
<dbReference type="NCBIfam" id="TIGR02147">
    <property type="entry name" value="Fsuc_second"/>
    <property type="match status" value="1"/>
</dbReference>
<evidence type="ECO:0000313" key="3">
    <source>
        <dbReference type="Proteomes" id="UP001324634"/>
    </source>
</evidence>
<evidence type="ECO:0000313" key="2">
    <source>
        <dbReference type="EMBL" id="WPU66798.1"/>
    </source>
</evidence>
<protein>
    <submittedName>
        <fullName evidence="2">TIGR02147 family protein</fullName>
    </submittedName>
</protein>
<dbReference type="Pfam" id="PF14394">
    <property type="entry name" value="DUF4423"/>
    <property type="match status" value="1"/>
</dbReference>